<comment type="caution">
    <text evidence="8">The sequence shown here is derived from an EMBL/GenBank/DDBJ whole genome shotgun (WGS) entry which is preliminary data.</text>
</comment>
<feature type="non-terminal residue" evidence="8">
    <location>
        <position position="1"/>
    </location>
</feature>
<dbReference type="InterPro" id="IPR055035">
    <property type="entry name" value="THAP9_C"/>
</dbReference>
<keyword evidence="1" id="KW-0479">Metal-binding</keyword>
<dbReference type="InterPro" id="IPR006612">
    <property type="entry name" value="THAP_Znf"/>
</dbReference>
<dbReference type="InterPro" id="IPR048365">
    <property type="entry name" value="TNP-like_RNaseH_N"/>
</dbReference>
<evidence type="ECO:0000256" key="2">
    <source>
        <dbReference type="ARBA" id="ARBA00022771"/>
    </source>
</evidence>
<dbReference type="InterPro" id="IPR021896">
    <property type="entry name" value="THAP9-like_HTH"/>
</dbReference>
<protein>
    <submittedName>
        <fullName evidence="8">THAP9 transposase</fullName>
    </submittedName>
</protein>
<dbReference type="PROSITE" id="PS50950">
    <property type="entry name" value="ZF_THAP"/>
    <property type="match status" value="1"/>
</dbReference>
<evidence type="ECO:0000256" key="6">
    <source>
        <dbReference type="SAM" id="MobiDB-lite"/>
    </source>
</evidence>
<evidence type="ECO:0000256" key="5">
    <source>
        <dbReference type="PROSITE-ProRule" id="PRU00309"/>
    </source>
</evidence>
<dbReference type="OrthoDB" id="7312725at2759"/>
<feature type="domain" description="THAP-type" evidence="7">
    <location>
        <begin position="1"/>
        <end position="89"/>
    </location>
</feature>
<feature type="region of interest" description="Disordered" evidence="6">
    <location>
        <begin position="82"/>
        <end position="115"/>
    </location>
</feature>
<accession>A0A7K9SEJ9</accession>
<dbReference type="EMBL" id="VWZX01000315">
    <property type="protein sequence ID" value="NXI34248.1"/>
    <property type="molecule type" value="Genomic_DNA"/>
</dbReference>
<keyword evidence="9" id="KW-1185">Reference proteome</keyword>
<evidence type="ECO:0000256" key="3">
    <source>
        <dbReference type="ARBA" id="ARBA00022833"/>
    </source>
</evidence>
<organism evidence="8 9">
    <name type="scientific">Galbula dea</name>
    <dbReference type="NCBI Taxonomy" id="1109041"/>
    <lineage>
        <taxon>Eukaryota</taxon>
        <taxon>Metazoa</taxon>
        <taxon>Chordata</taxon>
        <taxon>Craniata</taxon>
        <taxon>Vertebrata</taxon>
        <taxon>Euteleostomi</taxon>
        <taxon>Archelosauria</taxon>
        <taxon>Archosauria</taxon>
        <taxon>Dinosauria</taxon>
        <taxon>Saurischia</taxon>
        <taxon>Theropoda</taxon>
        <taxon>Coelurosauria</taxon>
        <taxon>Aves</taxon>
        <taxon>Neognathae</taxon>
        <taxon>Neoaves</taxon>
        <taxon>Telluraves</taxon>
        <taxon>Coraciimorphae</taxon>
        <taxon>Piciformes</taxon>
        <taxon>Galbulidae</taxon>
        <taxon>Galbula</taxon>
    </lineage>
</organism>
<keyword evidence="2 5" id="KW-0863">Zinc-finger</keyword>
<reference evidence="8 9" key="1">
    <citation type="submission" date="2019-09" db="EMBL/GenBank/DDBJ databases">
        <title>Bird 10,000 Genomes (B10K) Project - Family phase.</title>
        <authorList>
            <person name="Zhang G."/>
        </authorList>
    </citation>
    <scope>NUCLEOTIDE SEQUENCE [LARGE SCALE GENOMIC DNA]</scope>
    <source>
        <strain evidence="8">B10K-DU-001-62</strain>
        <tissue evidence="8">Muscle</tissue>
    </source>
</reference>
<dbReference type="Pfam" id="PF05485">
    <property type="entry name" value="THAP"/>
    <property type="match status" value="1"/>
</dbReference>
<feature type="non-terminal residue" evidence="8">
    <location>
        <position position="850"/>
    </location>
</feature>
<dbReference type="PANTHER" id="PTHR47577:SF2">
    <property type="entry name" value="THAP DOMAIN CONTAINING 9"/>
    <property type="match status" value="1"/>
</dbReference>
<evidence type="ECO:0000313" key="9">
    <source>
        <dbReference type="Proteomes" id="UP000566440"/>
    </source>
</evidence>
<dbReference type="GO" id="GO:0008270">
    <property type="term" value="F:zinc ion binding"/>
    <property type="evidence" value="ECO:0007669"/>
    <property type="project" value="UniProtKB-KW"/>
</dbReference>
<name>A0A7K9SEJ9_9PICI</name>
<evidence type="ECO:0000313" key="8">
    <source>
        <dbReference type="EMBL" id="NXI34248.1"/>
    </source>
</evidence>
<dbReference type="Pfam" id="PF22824">
    <property type="entry name" value="THAP9_C"/>
    <property type="match status" value="1"/>
</dbReference>
<evidence type="ECO:0000256" key="4">
    <source>
        <dbReference type="ARBA" id="ARBA00023125"/>
    </source>
</evidence>
<dbReference type="PANTHER" id="PTHR47577">
    <property type="entry name" value="THAP DOMAIN-CONTAINING PROTEIN 6"/>
    <property type="match status" value="1"/>
</dbReference>
<evidence type="ECO:0000256" key="1">
    <source>
        <dbReference type="ARBA" id="ARBA00022723"/>
    </source>
</evidence>
<dbReference type="SMART" id="SM00980">
    <property type="entry name" value="THAP"/>
    <property type="match status" value="1"/>
</dbReference>
<dbReference type="Pfam" id="PF21789">
    <property type="entry name" value="TNP-like_RNaseH_C"/>
    <property type="match status" value="1"/>
</dbReference>
<dbReference type="SMART" id="SM00692">
    <property type="entry name" value="DM3"/>
    <property type="match status" value="1"/>
</dbReference>
<evidence type="ECO:0000259" key="7">
    <source>
        <dbReference type="PROSITE" id="PS50950"/>
    </source>
</evidence>
<keyword evidence="4 5" id="KW-0238">DNA-binding</keyword>
<sequence>MTRSCSALGCTARDNGRSRERGISFHQFPVDAAQRREWIRAVNRVDPRSRQAWQPGPGAILCSRHFAEADFERYGMRRKLRRGAVPSRFPQPARPPLDTAQQQQLPAAPKGSPPHWPRTVASVLRELAEKQQLPEETVSLLQAQFADLLCELQSWRQMAEYSPEMRQFACVLHLYHTKAYDYLRKTFPLPHPSSLTNWLSKDEAAAGFSNDIFLRLQEKVERGEQAYSCCALMVQDMSLQKQQEWDPRARCLTGFVDLGAGVLDADEAPLASEAIILVAVGTSSPWRAPLGYFLVSSTAGPLLAQLLRHAINRLNNVGVRVAAVTAGTSARSAEAARALGIRMDPDRIQCTFRHPPGSAHSIAYCFDTCQALQLIRNALQCFQKLEWLGDTVQWQHVVELAALQEQRLIEPRSPTSGRPGRKESYYLKVNPATLLFSEGVAEALEHLQKLGLASFQNCSGTARFVRLMSHLCDVFEGRGPSRRGLKEPLLAGNDTKISQLLKEARSCFFTLTDSMGRCIVKSKRKLGFLSLLLNAESLKWLSTNELCSEGTPSHHLLTSAFSLDALEPFLRALQEGCGSNGSPTCKVFQAAYHRVLASCSLAPGSPQGSASGSLSSWDVALSRRRELTLGSIRAQYSPARGRTMATEYPCCAGLLLPGSGLSNALTDLSLHAQGVTCTAGFIGEQLASGLQCEACLASLFESEESRLRCGAVLSIKRLGGVTLPSASLCHITRVSERVLNQSGKTGGGHKATKLWYLSLEQKILQELLGEGPLFPSLTNHFLDGEWCVSNHYTALVREITHCYLSIRTEHARHWSLKYHRGRHRLKRLKGEDLLLSPLGSCQSSQSHPGS</sequence>
<keyword evidence="3" id="KW-0862">Zinc</keyword>
<dbReference type="Pfam" id="PF21788">
    <property type="entry name" value="TNP-like_GBD"/>
    <property type="match status" value="1"/>
</dbReference>
<dbReference type="InterPro" id="IPR048366">
    <property type="entry name" value="TNP-like_GBD"/>
</dbReference>
<dbReference type="GO" id="GO:0003677">
    <property type="term" value="F:DNA binding"/>
    <property type="evidence" value="ECO:0007669"/>
    <property type="project" value="UniProtKB-UniRule"/>
</dbReference>
<proteinExistence type="predicted"/>
<dbReference type="InterPro" id="IPR048367">
    <property type="entry name" value="TNP-like_RNaseH_C"/>
</dbReference>
<dbReference type="Pfam" id="PF21787">
    <property type="entry name" value="TNP-like_RNaseH_N"/>
    <property type="match status" value="1"/>
</dbReference>
<dbReference type="Pfam" id="PF12017">
    <property type="entry name" value="Tnp_P_element"/>
    <property type="match status" value="1"/>
</dbReference>
<dbReference type="Proteomes" id="UP000566440">
    <property type="component" value="Unassembled WGS sequence"/>
</dbReference>
<dbReference type="SUPFAM" id="SSF57716">
    <property type="entry name" value="Glucocorticoid receptor-like (DNA-binding domain)"/>
    <property type="match status" value="1"/>
</dbReference>
<gene>
    <name evidence="8" type="primary">Thap9</name>
    <name evidence="8" type="ORF">GALDEA_R14252</name>
</gene>
<dbReference type="AlphaFoldDB" id="A0A7K9SEJ9"/>